<evidence type="ECO:0000256" key="1">
    <source>
        <dbReference type="SAM" id="Phobius"/>
    </source>
</evidence>
<dbReference type="InterPro" id="IPR012902">
    <property type="entry name" value="N_methyl_site"/>
</dbReference>
<dbReference type="InterPro" id="IPR045584">
    <property type="entry name" value="Pilin-like"/>
</dbReference>
<dbReference type="EMBL" id="CP155447">
    <property type="protein sequence ID" value="XBH04156.1"/>
    <property type="molecule type" value="Genomic_DNA"/>
</dbReference>
<dbReference type="NCBIfam" id="TIGR04294">
    <property type="entry name" value="pre_pil_HX9DG"/>
    <property type="match status" value="1"/>
</dbReference>
<reference evidence="3" key="1">
    <citation type="submission" date="2024-05" db="EMBL/GenBank/DDBJ databases">
        <title>Planctomycetes of the genus Singulisphaera possess chitinolytic capabilities.</title>
        <authorList>
            <person name="Ivanova A."/>
        </authorList>
    </citation>
    <scope>NUCLEOTIDE SEQUENCE</scope>
    <source>
        <strain evidence="3">Ch08T</strain>
    </source>
</reference>
<dbReference type="NCBIfam" id="TIGR02532">
    <property type="entry name" value="IV_pilin_GFxxxE"/>
    <property type="match status" value="1"/>
</dbReference>
<keyword evidence="1" id="KW-0472">Membrane</keyword>
<dbReference type="AlphaFoldDB" id="A0AAU7CHM3"/>
<dbReference type="InterPro" id="IPR027558">
    <property type="entry name" value="Pre_pil_HX9DG_C"/>
</dbReference>
<feature type="transmembrane region" description="Helical" evidence="1">
    <location>
        <begin position="12"/>
        <end position="32"/>
    </location>
</feature>
<dbReference type="Gene3D" id="3.30.700.10">
    <property type="entry name" value="Glycoprotein, Type 4 Pilin"/>
    <property type="match status" value="1"/>
</dbReference>
<evidence type="ECO:0000313" key="3">
    <source>
        <dbReference type="EMBL" id="XBH04156.1"/>
    </source>
</evidence>
<dbReference type="PROSITE" id="PS00409">
    <property type="entry name" value="PROKAR_NTER_METHYL"/>
    <property type="match status" value="1"/>
</dbReference>
<keyword evidence="1" id="KW-0812">Transmembrane</keyword>
<sequence length="385" mass="41046">MRHVRPRGFTLIELLVVIAIIAVLIALLLPAVQMAREAARRSSCANNLKQLGLAVHNYESVNQTLPSASLYPCPAVNAFSTVDLCWSYGASPLVSLLQYLEQGTTYNAYNLSRGVYGSYPPSTAGPTTWWANTTVFNVQLSVVLCPSDTPRLLRQPVTNYLANIGGPFLLNGYSGPFVPLNPTMTYTGGGNYITTANYPNAQTAGVVGMSSITDGTSNTALWSEGVSGTNLPVLAGSGKVSEFRGFFNSGFTLNPNNLIRNQSTVYQFLAACNAVPAGTLAASPGNTGVGSRGLSWQISYPYYANFGMYNHVGGPNSRQCSAITDPNGVGLDVFGTSNATSLHSGGVNMTMADGSVRFVKEQVNLNMWWAIGTRNGNEMVDANRF</sequence>
<dbReference type="RefSeq" id="WP_406696906.1">
    <property type="nucleotide sequence ID" value="NZ_CP155447.1"/>
</dbReference>
<dbReference type="Pfam" id="PF07596">
    <property type="entry name" value="SBP_bac_10"/>
    <property type="match status" value="1"/>
</dbReference>
<dbReference type="PANTHER" id="PTHR30093:SF2">
    <property type="entry name" value="TYPE II SECRETION SYSTEM PROTEIN H"/>
    <property type="match status" value="1"/>
</dbReference>
<evidence type="ECO:0000259" key="2">
    <source>
        <dbReference type="Pfam" id="PF07596"/>
    </source>
</evidence>
<accession>A0AAU7CHM3</accession>
<feature type="domain" description="DUF1559" evidence="2">
    <location>
        <begin position="33"/>
        <end position="364"/>
    </location>
</feature>
<name>A0AAU7CHM3_9BACT</name>
<dbReference type="InterPro" id="IPR011453">
    <property type="entry name" value="DUF1559"/>
</dbReference>
<proteinExistence type="predicted"/>
<dbReference type="Pfam" id="PF07963">
    <property type="entry name" value="N_methyl"/>
    <property type="match status" value="1"/>
</dbReference>
<dbReference type="PANTHER" id="PTHR30093">
    <property type="entry name" value="GENERAL SECRETION PATHWAY PROTEIN G"/>
    <property type="match status" value="1"/>
</dbReference>
<dbReference type="SUPFAM" id="SSF54523">
    <property type="entry name" value="Pili subunits"/>
    <property type="match status" value="1"/>
</dbReference>
<protein>
    <submittedName>
        <fullName evidence="3">DUF1559 domain-containing protein</fullName>
    </submittedName>
</protein>
<organism evidence="3">
    <name type="scientific">Singulisphaera sp. Ch08</name>
    <dbReference type="NCBI Taxonomy" id="3120278"/>
    <lineage>
        <taxon>Bacteria</taxon>
        <taxon>Pseudomonadati</taxon>
        <taxon>Planctomycetota</taxon>
        <taxon>Planctomycetia</taxon>
        <taxon>Isosphaerales</taxon>
        <taxon>Isosphaeraceae</taxon>
        <taxon>Singulisphaera</taxon>
    </lineage>
</organism>
<gene>
    <name evidence="3" type="ORF">V5E97_38560</name>
</gene>
<keyword evidence="1" id="KW-1133">Transmembrane helix</keyword>